<evidence type="ECO:0000313" key="2">
    <source>
        <dbReference type="Proteomes" id="UP000735302"/>
    </source>
</evidence>
<comment type="caution">
    <text evidence="1">The sequence shown here is derived from an EMBL/GenBank/DDBJ whole genome shotgun (WGS) entry which is preliminary data.</text>
</comment>
<dbReference type="EMBL" id="BLXT01002699">
    <property type="protein sequence ID" value="GFN96692.1"/>
    <property type="molecule type" value="Genomic_DNA"/>
</dbReference>
<keyword evidence="2" id="KW-1185">Reference proteome</keyword>
<gene>
    <name evidence="1" type="ORF">PoB_002319800</name>
</gene>
<evidence type="ECO:0000313" key="1">
    <source>
        <dbReference type="EMBL" id="GFN96692.1"/>
    </source>
</evidence>
<organism evidence="1 2">
    <name type="scientific">Plakobranchus ocellatus</name>
    <dbReference type="NCBI Taxonomy" id="259542"/>
    <lineage>
        <taxon>Eukaryota</taxon>
        <taxon>Metazoa</taxon>
        <taxon>Spiralia</taxon>
        <taxon>Lophotrochozoa</taxon>
        <taxon>Mollusca</taxon>
        <taxon>Gastropoda</taxon>
        <taxon>Heterobranchia</taxon>
        <taxon>Euthyneura</taxon>
        <taxon>Panpulmonata</taxon>
        <taxon>Sacoglossa</taxon>
        <taxon>Placobranchoidea</taxon>
        <taxon>Plakobranchidae</taxon>
        <taxon>Plakobranchus</taxon>
    </lineage>
</organism>
<dbReference type="Proteomes" id="UP000735302">
    <property type="component" value="Unassembled WGS sequence"/>
</dbReference>
<proteinExistence type="predicted"/>
<sequence length="93" mass="10435">MVLALLALCDPFTVGGEKRHFMPCGQGASVWRPDPLRLFPLRSCCSPADFTQNFPPLWTAALYPPLSRVVRSSERLITTFSMVRTGTWNLIHS</sequence>
<dbReference type="AlphaFoldDB" id="A0AAV3ZPC6"/>
<name>A0AAV3ZPC6_9GAST</name>
<protein>
    <recommendedName>
        <fullName evidence="3">Secreted protein</fullName>
    </recommendedName>
</protein>
<accession>A0AAV3ZPC6</accession>
<evidence type="ECO:0008006" key="3">
    <source>
        <dbReference type="Google" id="ProtNLM"/>
    </source>
</evidence>
<reference evidence="1 2" key="1">
    <citation type="journal article" date="2021" name="Elife">
        <title>Chloroplast acquisition without the gene transfer in kleptoplastic sea slugs, Plakobranchus ocellatus.</title>
        <authorList>
            <person name="Maeda T."/>
            <person name="Takahashi S."/>
            <person name="Yoshida T."/>
            <person name="Shimamura S."/>
            <person name="Takaki Y."/>
            <person name="Nagai Y."/>
            <person name="Toyoda A."/>
            <person name="Suzuki Y."/>
            <person name="Arimoto A."/>
            <person name="Ishii H."/>
            <person name="Satoh N."/>
            <person name="Nishiyama T."/>
            <person name="Hasebe M."/>
            <person name="Maruyama T."/>
            <person name="Minagawa J."/>
            <person name="Obokata J."/>
            <person name="Shigenobu S."/>
        </authorList>
    </citation>
    <scope>NUCLEOTIDE SEQUENCE [LARGE SCALE GENOMIC DNA]</scope>
</reference>